<dbReference type="Pfam" id="PF13581">
    <property type="entry name" value="HATPase_c_2"/>
    <property type="match status" value="1"/>
</dbReference>
<keyword evidence="1" id="KW-0418">Kinase</keyword>
<proteinExistence type="predicted"/>
<evidence type="ECO:0000313" key="4">
    <source>
        <dbReference type="Proteomes" id="UP000261811"/>
    </source>
</evidence>
<dbReference type="Gene3D" id="3.30.565.10">
    <property type="entry name" value="Histidine kinase-like ATPase, C-terminal domain"/>
    <property type="match status" value="1"/>
</dbReference>
<gene>
    <name evidence="3" type="ORF">DZF91_22065</name>
</gene>
<keyword evidence="1" id="KW-0723">Serine/threonine-protein kinase</keyword>
<dbReference type="CDD" id="cd16936">
    <property type="entry name" value="HATPase_RsbW-like"/>
    <property type="match status" value="1"/>
</dbReference>
<evidence type="ECO:0000259" key="2">
    <source>
        <dbReference type="Pfam" id="PF13581"/>
    </source>
</evidence>
<dbReference type="InterPro" id="IPR036890">
    <property type="entry name" value="HATPase_C_sf"/>
</dbReference>
<comment type="caution">
    <text evidence="3">The sequence shown here is derived from an EMBL/GenBank/DDBJ whole genome shotgun (WGS) entry which is preliminary data.</text>
</comment>
<reference evidence="3 4" key="1">
    <citation type="submission" date="2018-08" db="EMBL/GenBank/DDBJ databases">
        <title>Actinomadura jelena sp. nov., a novel Actinomycete isolated from soil in Chad.</title>
        <authorList>
            <person name="Shi L."/>
        </authorList>
    </citation>
    <scope>NUCLEOTIDE SEQUENCE [LARGE SCALE GENOMIC DNA]</scope>
    <source>
        <strain evidence="3 4">NEAU-G17</strain>
    </source>
</reference>
<organism evidence="3 4">
    <name type="scientific">Actinomadura logoneensis</name>
    <dbReference type="NCBI Taxonomy" id="2293572"/>
    <lineage>
        <taxon>Bacteria</taxon>
        <taxon>Bacillati</taxon>
        <taxon>Actinomycetota</taxon>
        <taxon>Actinomycetes</taxon>
        <taxon>Streptosporangiales</taxon>
        <taxon>Thermomonosporaceae</taxon>
        <taxon>Actinomadura</taxon>
    </lineage>
</organism>
<dbReference type="GO" id="GO:0004674">
    <property type="term" value="F:protein serine/threonine kinase activity"/>
    <property type="evidence" value="ECO:0007669"/>
    <property type="project" value="UniProtKB-KW"/>
</dbReference>
<keyword evidence="1" id="KW-0808">Transferase</keyword>
<evidence type="ECO:0000256" key="1">
    <source>
        <dbReference type="ARBA" id="ARBA00022527"/>
    </source>
</evidence>
<dbReference type="InterPro" id="IPR003594">
    <property type="entry name" value="HATPase_dom"/>
</dbReference>
<dbReference type="PANTHER" id="PTHR35526:SF3">
    <property type="entry name" value="ANTI-SIGMA-F FACTOR RSBW"/>
    <property type="match status" value="1"/>
</dbReference>
<sequence>MFLAIQASVEQQSQPWGVNSDIRSEGGTMVTRATDDLIMAMLGSPAAAGLARTMAAHRLRKWGCSHINDDAALIIAELVANAAEATPNKKIRFQLSRDAHGIVIAVWDSSPAVPVARPVVELTLEDLDISEESFDRNGGWGLPIVETLANSCGYTPDPSGGKWIWARLVP</sequence>
<keyword evidence="3" id="KW-0067">ATP-binding</keyword>
<accession>A0A372JHM5</accession>
<dbReference type="EMBL" id="QURH01000336">
    <property type="protein sequence ID" value="RFU39507.1"/>
    <property type="molecule type" value="Genomic_DNA"/>
</dbReference>
<dbReference type="Proteomes" id="UP000261811">
    <property type="component" value="Unassembled WGS sequence"/>
</dbReference>
<dbReference type="AlphaFoldDB" id="A0A372JHM5"/>
<name>A0A372JHM5_9ACTN</name>
<keyword evidence="3" id="KW-0547">Nucleotide-binding</keyword>
<dbReference type="SUPFAM" id="SSF55874">
    <property type="entry name" value="ATPase domain of HSP90 chaperone/DNA topoisomerase II/histidine kinase"/>
    <property type="match status" value="1"/>
</dbReference>
<dbReference type="PANTHER" id="PTHR35526">
    <property type="entry name" value="ANTI-SIGMA-F FACTOR RSBW-RELATED"/>
    <property type="match status" value="1"/>
</dbReference>
<keyword evidence="4" id="KW-1185">Reference proteome</keyword>
<feature type="domain" description="Histidine kinase/HSP90-like ATPase" evidence="2">
    <location>
        <begin position="45"/>
        <end position="166"/>
    </location>
</feature>
<evidence type="ECO:0000313" key="3">
    <source>
        <dbReference type="EMBL" id="RFU39507.1"/>
    </source>
</evidence>
<dbReference type="InterPro" id="IPR050267">
    <property type="entry name" value="Anti-sigma-factor_SerPK"/>
</dbReference>
<protein>
    <submittedName>
        <fullName evidence="3">ATP-binding protein</fullName>
    </submittedName>
</protein>
<dbReference type="GO" id="GO:0005524">
    <property type="term" value="F:ATP binding"/>
    <property type="evidence" value="ECO:0007669"/>
    <property type="project" value="UniProtKB-KW"/>
</dbReference>